<dbReference type="CDD" id="cd10536">
    <property type="entry name" value="SET_SMYD4"/>
    <property type="match status" value="1"/>
</dbReference>
<dbReference type="Gene3D" id="2.170.270.10">
    <property type="entry name" value="SET domain"/>
    <property type="match status" value="1"/>
</dbReference>
<keyword evidence="3" id="KW-0949">S-adenosyl-L-methionine</keyword>
<evidence type="ECO:0000256" key="5">
    <source>
        <dbReference type="ARBA" id="ARBA00022771"/>
    </source>
</evidence>
<keyword evidence="1" id="KW-0489">Methyltransferase</keyword>
<evidence type="ECO:0000256" key="3">
    <source>
        <dbReference type="ARBA" id="ARBA00022691"/>
    </source>
</evidence>
<keyword evidence="5" id="KW-0863">Zinc-finger</keyword>
<dbReference type="InterPro" id="IPR044421">
    <property type="entry name" value="SMYD4_SET"/>
</dbReference>
<dbReference type="Gene3D" id="1.10.220.160">
    <property type="match status" value="1"/>
</dbReference>
<keyword evidence="6" id="KW-0862">Zinc</keyword>
<evidence type="ECO:0000313" key="9">
    <source>
        <dbReference type="EMBL" id="KAJ8968518.1"/>
    </source>
</evidence>
<dbReference type="Proteomes" id="UP001162164">
    <property type="component" value="Unassembled WGS sequence"/>
</dbReference>
<sequence>MDFVQIITENTGENWINKVFGKLKTDKERFRIIYNFEKTRQPLIDVLSNVQEIYRRKNAEMSQKARFDAERILKEGKMQKALLLYSQSVLRAPAGQIARGILITLNEENRASVSFRLAEKLLAGKMKLGDLERDKRANFVAIKKLDRNALPLIDGEPDSKVPSVSQKIAVKEKEGMGRYVTANKEIKTGEKLVVEAPYAACLLPKMFGTHCHHCFERLVSPVGCPDCSNVAFCKPDCRNAALSSYHKYECKYLDLLLGSGMSILSHTAFRMITQNNLDRCLEIYKDRSKEKVYSLCTNASIRQPIDFFQRTLMAAFLLRCLQKSGYFRATDRNRILPSEEEYQVGELLLFHLQMLQFNAHEIYETESGPAGPIKGSKVTYIGVAIYPTVALFNHQCYPAVMRYFVGKDIVIRASRPVEPQQIVSENYGPIFTRKCLQERQRSLSSRYWFTCNCDACKFNWPTMDGEMNDFSRQIKCPNKTCTHRFTLPMSKETLNCPKCSEIICLKENIKLLQWCEDQYKVGFKEVEANNSKKSGRNFLRSYRHFSQNFLPPTQDDTSGSRGSTKVFS</sequence>
<accession>A0ABQ9IZ24</accession>
<dbReference type="InterPro" id="IPR052097">
    <property type="entry name" value="SET-MYND_domain_protein"/>
</dbReference>
<dbReference type="EMBL" id="JAPWTJ010001972">
    <property type="protein sequence ID" value="KAJ8968518.1"/>
    <property type="molecule type" value="Genomic_DNA"/>
</dbReference>
<proteinExistence type="predicted"/>
<comment type="caution">
    <text evidence="9">The sequence shown here is derived from an EMBL/GenBank/DDBJ whole genome shotgun (WGS) entry which is preliminary data.</text>
</comment>
<dbReference type="InterPro" id="IPR046341">
    <property type="entry name" value="SET_dom_sf"/>
</dbReference>
<dbReference type="InterPro" id="IPR002893">
    <property type="entry name" value="Znf_MYND"/>
</dbReference>
<keyword evidence="4" id="KW-0479">Metal-binding</keyword>
<evidence type="ECO:0000256" key="1">
    <source>
        <dbReference type="ARBA" id="ARBA00022603"/>
    </source>
</evidence>
<evidence type="ECO:0000313" key="10">
    <source>
        <dbReference type="Proteomes" id="UP001162164"/>
    </source>
</evidence>
<evidence type="ECO:0000256" key="2">
    <source>
        <dbReference type="ARBA" id="ARBA00022679"/>
    </source>
</evidence>
<evidence type="ECO:0000256" key="6">
    <source>
        <dbReference type="ARBA" id="ARBA00022833"/>
    </source>
</evidence>
<reference evidence="9" key="1">
    <citation type="journal article" date="2023" name="Insect Mol. Biol.">
        <title>Genome sequencing provides insights into the evolution of gene families encoding plant cell wall-degrading enzymes in longhorned beetles.</title>
        <authorList>
            <person name="Shin N.R."/>
            <person name="Okamura Y."/>
            <person name="Kirsch R."/>
            <person name="Pauchet Y."/>
        </authorList>
    </citation>
    <scope>NUCLEOTIDE SEQUENCE</scope>
    <source>
        <strain evidence="9">MMC_N1</strain>
    </source>
</reference>
<dbReference type="PANTHER" id="PTHR46165">
    <property type="entry name" value="SET AND MYND DOMAIN-CONTAINING PROTEIN 4"/>
    <property type="match status" value="1"/>
</dbReference>
<gene>
    <name evidence="9" type="ORF">NQ317_004394</name>
</gene>
<keyword evidence="2" id="KW-0808">Transferase</keyword>
<dbReference type="SUPFAM" id="SSF82199">
    <property type="entry name" value="SET domain"/>
    <property type="match status" value="1"/>
</dbReference>
<dbReference type="SUPFAM" id="SSF144232">
    <property type="entry name" value="HIT/MYND zinc finger-like"/>
    <property type="match status" value="1"/>
</dbReference>
<evidence type="ECO:0000256" key="4">
    <source>
        <dbReference type="ARBA" id="ARBA00022723"/>
    </source>
</evidence>
<evidence type="ECO:0000259" key="8">
    <source>
        <dbReference type="Pfam" id="PF01753"/>
    </source>
</evidence>
<dbReference type="Gene3D" id="6.10.140.2220">
    <property type="match status" value="1"/>
</dbReference>
<dbReference type="Pfam" id="PF01753">
    <property type="entry name" value="zf-MYND"/>
    <property type="match status" value="1"/>
</dbReference>
<protein>
    <recommendedName>
        <fullName evidence="8">MYND-type domain-containing protein</fullName>
    </recommendedName>
</protein>
<dbReference type="PANTHER" id="PTHR46165:SF5">
    <property type="entry name" value="RE32936P"/>
    <property type="match status" value="1"/>
</dbReference>
<evidence type="ECO:0000256" key="7">
    <source>
        <dbReference type="SAM" id="MobiDB-lite"/>
    </source>
</evidence>
<keyword evidence="10" id="KW-1185">Reference proteome</keyword>
<name>A0ABQ9IZ24_9CUCU</name>
<feature type="domain" description="MYND-type" evidence="8">
    <location>
        <begin position="211"/>
        <end position="250"/>
    </location>
</feature>
<feature type="region of interest" description="Disordered" evidence="7">
    <location>
        <begin position="547"/>
        <end position="568"/>
    </location>
</feature>
<organism evidence="9 10">
    <name type="scientific">Molorchus minor</name>
    <dbReference type="NCBI Taxonomy" id="1323400"/>
    <lineage>
        <taxon>Eukaryota</taxon>
        <taxon>Metazoa</taxon>
        <taxon>Ecdysozoa</taxon>
        <taxon>Arthropoda</taxon>
        <taxon>Hexapoda</taxon>
        <taxon>Insecta</taxon>
        <taxon>Pterygota</taxon>
        <taxon>Neoptera</taxon>
        <taxon>Endopterygota</taxon>
        <taxon>Coleoptera</taxon>
        <taxon>Polyphaga</taxon>
        <taxon>Cucujiformia</taxon>
        <taxon>Chrysomeloidea</taxon>
        <taxon>Cerambycidae</taxon>
        <taxon>Lamiinae</taxon>
        <taxon>Monochamini</taxon>
        <taxon>Molorchus</taxon>
    </lineage>
</organism>